<evidence type="ECO:0000313" key="2">
    <source>
        <dbReference type="EMBL" id="GMG34355.1"/>
    </source>
</evidence>
<evidence type="ECO:0000313" key="3">
    <source>
        <dbReference type="Proteomes" id="UP001165205"/>
    </source>
</evidence>
<proteinExistence type="predicted"/>
<name>A0AAN4YQL8_ASPOZ</name>
<gene>
    <name evidence="2" type="ORF">Aory04_000972400</name>
</gene>
<comment type="caution">
    <text evidence="2">The sequence shown here is derived from an EMBL/GenBank/DDBJ whole genome shotgun (WGS) entry which is preliminary data.</text>
</comment>
<protein>
    <submittedName>
        <fullName evidence="2">Unnamed protein product</fullName>
    </submittedName>
</protein>
<feature type="region of interest" description="Disordered" evidence="1">
    <location>
        <begin position="30"/>
        <end position="67"/>
    </location>
</feature>
<evidence type="ECO:0000256" key="1">
    <source>
        <dbReference type="SAM" id="MobiDB-lite"/>
    </source>
</evidence>
<dbReference type="EMBL" id="BSYA01000138">
    <property type="protein sequence ID" value="GMG34355.1"/>
    <property type="molecule type" value="Genomic_DNA"/>
</dbReference>
<accession>A0AAN4YQL8</accession>
<dbReference type="Proteomes" id="UP001165205">
    <property type="component" value="Unassembled WGS sequence"/>
</dbReference>
<dbReference type="AlphaFoldDB" id="A0AAN4YQL8"/>
<reference evidence="2" key="1">
    <citation type="submission" date="2023-04" db="EMBL/GenBank/DDBJ databases">
        <title>Aspergillus oryzae NBRC 4228.</title>
        <authorList>
            <person name="Ichikawa N."/>
            <person name="Sato H."/>
            <person name="Tonouchi N."/>
        </authorList>
    </citation>
    <scope>NUCLEOTIDE SEQUENCE</scope>
    <source>
        <strain evidence="2">NBRC 4228</strain>
    </source>
</reference>
<sequence>MHELLRLHIQPNLGPLGDVTQGQVPGQQIPIPSPSHIMSDPGPMPTFLGTADPGGHHSRGPRCISTHRNGPLLQQLQTAEVNSPHPARQRRSGFDVREEPISDFISKGLMTIDQAMSCFTT</sequence>
<organism evidence="2 3">
    <name type="scientific">Aspergillus oryzae</name>
    <name type="common">Yellow koji mold</name>
    <dbReference type="NCBI Taxonomy" id="5062"/>
    <lineage>
        <taxon>Eukaryota</taxon>
        <taxon>Fungi</taxon>
        <taxon>Dikarya</taxon>
        <taxon>Ascomycota</taxon>
        <taxon>Pezizomycotina</taxon>
        <taxon>Eurotiomycetes</taxon>
        <taxon>Eurotiomycetidae</taxon>
        <taxon>Eurotiales</taxon>
        <taxon>Aspergillaceae</taxon>
        <taxon>Aspergillus</taxon>
        <taxon>Aspergillus subgen. Circumdati</taxon>
    </lineage>
</organism>